<accession>A0A833QJT6</accession>
<feature type="domain" description="Ionotropic glutamate receptor C-terminal" evidence="7">
    <location>
        <begin position="36"/>
        <end position="157"/>
    </location>
</feature>
<sequence length="413" mass="46387">MAVADVNADPTVLNGSRLDVFMQDTNCSGFLGTIEGENTVSTLGRFVLLVWLFVVLILTQSYTASLTSILTVQQLSTGIRGLDSLISRPDPIGYQAVPGVPKIKDGYNPASWMLEVTSGAQEEALGVDFTQLYKNSELYKRNKGLIRDLSVPPPEATSTSRLSTRNLSSHNALLVYGSNTCHTGEILLTLLFASFSLPWLLFYWDQYSGNSEKKLSIERTVFYRERAAGMYSALPYAFGQAVIELPYVPVQALAYGVVVYAMIGYEWTAVKFFWYLYFSYFTLLYFTYYGMMCVGVTPNYNVASIVSSAFYGLWNLFSGFIISKPQIPGWRIGYYYISPVAWTLYGLVVSQYGDITKNMQDSSTQQTVKDYVESYFGFKHDFLPVVAVIVLALAILFAFLFGFSIQKFNFQKR</sequence>
<dbReference type="Proteomes" id="UP000623129">
    <property type="component" value="Unassembled WGS sequence"/>
</dbReference>
<evidence type="ECO:0000256" key="3">
    <source>
        <dbReference type="ARBA" id="ARBA00022692"/>
    </source>
</evidence>
<feature type="transmembrane region" description="Helical" evidence="6">
    <location>
        <begin position="382"/>
        <end position="403"/>
    </location>
</feature>
<evidence type="ECO:0000256" key="5">
    <source>
        <dbReference type="ARBA" id="ARBA00023136"/>
    </source>
</evidence>
<dbReference type="GO" id="GO:0015276">
    <property type="term" value="F:ligand-gated monoatomic ion channel activity"/>
    <property type="evidence" value="ECO:0007669"/>
    <property type="project" value="InterPro"/>
</dbReference>
<feature type="domain" description="ABC-2 type transporter transmembrane" evidence="8">
    <location>
        <begin position="215"/>
        <end position="352"/>
    </location>
</feature>
<comment type="subcellular location">
    <subcellularLocation>
        <location evidence="1">Membrane</location>
        <topology evidence="1">Multi-pass membrane protein</topology>
    </subcellularLocation>
</comment>
<evidence type="ECO:0000259" key="8">
    <source>
        <dbReference type="Pfam" id="PF01061"/>
    </source>
</evidence>
<dbReference type="AlphaFoldDB" id="A0A833QJT6"/>
<keyword evidence="3 6" id="KW-0812">Transmembrane</keyword>
<dbReference type="InterPro" id="IPR001320">
    <property type="entry name" value="Iontro_rcpt_C"/>
</dbReference>
<name>A0A833QJT6_9POAL</name>
<keyword evidence="10" id="KW-1185">Reference proteome</keyword>
<gene>
    <name evidence="9" type="ORF">FCM35_KLT06561</name>
</gene>
<proteinExistence type="predicted"/>
<evidence type="ECO:0000256" key="6">
    <source>
        <dbReference type="SAM" id="Phobius"/>
    </source>
</evidence>
<evidence type="ECO:0000256" key="1">
    <source>
        <dbReference type="ARBA" id="ARBA00004141"/>
    </source>
</evidence>
<protein>
    <submittedName>
        <fullName evidence="9">ABC1 protein-like protein</fullName>
    </submittedName>
</protein>
<dbReference type="Pfam" id="PF01061">
    <property type="entry name" value="ABC2_membrane"/>
    <property type="match status" value="1"/>
</dbReference>
<feature type="transmembrane region" description="Helical" evidence="6">
    <location>
        <begin position="186"/>
        <end position="204"/>
    </location>
</feature>
<dbReference type="OrthoDB" id="70398at2759"/>
<dbReference type="GO" id="GO:0005886">
    <property type="term" value="C:plasma membrane"/>
    <property type="evidence" value="ECO:0007669"/>
    <property type="project" value="UniProtKB-ARBA"/>
</dbReference>
<organism evidence="9 10">
    <name type="scientific">Carex littledalei</name>
    <dbReference type="NCBI Taxonomy" id="544730"/>
    <lineage>
        <taxon>Eukaryota</taxon>
        <taxon>Viridiplantae</taxon>
        <taxon>Streptophyta</taxon>
        <taxon>Embryophyta</taxon>
        <taxon>Tracheophyta</taxon>
        <taxon>Spermatophyta</taxon>
        <taxon>Magnoliopsida</taxon>
        <taxon>Liliopsida</taxon>
        <taxon>Poales</taxon>
        <taxon>Cyperaceae</taxon>
        <taxon>Cyperoideae</taxon>
        <taxon>Cariceae</taxon>
        <taxon>Carex</taxon>
        <taxon>Carex subgen. Euthyceras</taxon>
    </lineage>
</organism>
<keyword evidence="2" id="KW-0813">Transport</keyword>
<dbReference type="Gene3D" id="1.10.287.70">
    <property type="match status" value="1"/>
</dbReference>
<dbReference type="GO" id="GO:0140359">
    <property type="term" value="F:ABC-type transporter activity"/>
    <property type="evidence" value="ECO:0007669"/>
    <property type="project" value="InterPro"/>
</dbReference>
<feature type="transmembrane region" description="Helical" evidence="6">
    <location>
        <begin position="334"/>
        <end position="353"/>
    </location>
</feature>
<evidence type="ECO:0000313" key="10">
    <source>
        <dbReference type="Proteomes" id="UP000623129"/>
    </source>
</evidence>
<dbReference type="PANTHER" id="PTHR19241">
    <property type="entry name" value="ATP-BINDING CASSETTE TRANSPORTER"/>
    <property type="match status" value="1"/>
</dbReference>
<evidence type="ECO:0000259" key="7">
    <source>
        <dbReference type="Pfam" id="PF00060"/>
    </source>
</evidence>
<dbReference type="InterPro" id="IPR013525">
    <property type="entry name" value="ABC2_TM"/>
</dbReference>
<evidence type="ECO:0000256" key="4">
    <source>
        <dbReference type="ARBA" id="ARBA00022989"/>
    </source>
</evidence>
<feature type="transmembrane region" description="Helical" evidence="6">
    <location>
        <begin position="272"/>
        <end position="290"/>
    </location>
</feature>
<dbReference type="Pfam" id="PF00060">
    <property type="entry name" value="Lig_chan"/>
    <property type="match status" value="1"/>
</dbReference>
<keyword evidence="5 6" id="KW-0472">Membrane</keyword>
<feature type="transmembrane region" description="Helical" evidence="6">
    <location>
        <begin position="302"/>
        <end position="322"/>
    </location>
</feature>
<evidence type="ECO:0000313" key="9">
    <source>
        <dbReference type="EMBL" id="KAF3327955.1"/>
    </source>
</evidence>
<evidence type="ECO:0000256" key="2">
    <source>
        <dbReference type="ARBA" id="ARBA00022448"/>
    </source>
</evidence>
<feature type="transmembrane region" description="Helical" evidence="6">
    <location>
        <begin position="245"/>
        <end position="265"/>
    </location>
</feature>
<dbReference type="EMBL" id="SWLB01000016">
    <property type="protein sequence ID" value="KAF3327955.1"/>
    <property type="molecule type" value="Genomic_DNA"/>
</dbReference>
<keyword evidence="4 6" id="KW-1133">Transmembrane helix</keyword>
<reference evidence="9" key="1">
    <citation type="submission" date="2020-01" db="EMBL/GenBank/DDBJ databases">
        <title>Genome sequence of Kobresia littledalei, the first chromosome-level genome in the family Cyperaceae.</title>
        <authorList>
            <person name="Qu G."/>
        </authorList>
    </citation>
    <scope>NUCLEOTIDE SEQUENCE</scope>
    <source>
        <strain evidence="9">C.B.Clarke</strain>
        <tissue evidence="9">Leaf</tissue>
    </source>
</reference>
<comment type="caution">
    <text evidence="9">The sequence shown here is derived from an EMBL/GenBank/DDBJ whole genome shotgun (WGS) entry which is preliminary data.</text>
</comment>
<feature type="transmembrane region" description="Helical" evidence="6">
    <location>
        <begin position="48"/>
        <end position="72"/>
    </location>
</feature>